<keyword evidence="2" id="KW-1185">Reference proteome</keyword>
<dbReference type="PANTHER" id="PTHR38731:SF1">
    <property type="entry name" value="FECR PROTEIN DOMAIN-CONTAINING PROTEIN"/>
    <property type="match status" value="1"/>
</dbReference>
<dbReference type="Proteomes" id="UP000006431">
    <property type="component" value="Unassembled WGS sequence"/>
</dbReference>
<dbReference type="AlphaFoldDB" id="H1FYJ2"/>
<sequence length="281" mass="31912">MIFKFEHQQEEAIEGIKKAQATMIKAQNLISVSKKKNKPDVEAIAYRAFTTAQNNKQRYERIKMQIQKNISYIKNKDGFKMKLDNKITGIITNYTGRVEFTSDKPPYDVTYINDESAKYIREGDVISTYANSSVEIECLDGRGSVKIGEYSSLKIKKKDDTAEILSLIKGNLDVAVEKAEKFALIIDENVKKLLNHPMDFTNKEINMLKAKMQRKFEVRTPTAVLAVRGTKFRTNIDKAGRTILDMKEGVVDVTNLKDLSHTLVYAGERLIINIDGSTTKE</sequence>
<gene>
    <name evidence="1" type="ORF">SMGD1_1094</name>
</gene>
<dbReference type="Gene3D" id="2.60.120.1440">
    <property type="match status" value="1"/>
</dbReference>
<dbReference type="STRING" id="929558.SMGD1_1094"/>
<evidence type="ECO:0008006" key="3">
    <source>
        <dbReference type="Google" id="ProtNLM"/>
    </source>
</evidence>
<evidence type="ECO:0000313" key="2">
    <source>
        <dbReference type="Proteomes" id="UP000006431"/>
    </source>
</evidence>
<protein>
    <recommendedName>
        <fullName evidence="3">FecR protein domain-containing protein</fullName>
    </recommendedName>
</protein>
<dbReference type="EMBL" id="AFRZ01000001">
    <property type="protein sequence ID" value="EHP29618.1"/>
    <property type="molecule type" value="Genomic_DNA"/>
</dbReference>
<dbReference type="PATRIC" id="fig|929558.5.peg.1088"/>
<dbReference type="HOGENOM" id="CLU_990191_0_0_7"/>
<reference evidence="1 2" key="1">
    <citation type="journal article" date="2012" name="Proc. Natl. Acad. Sci. U.S.A.">
        <title>Genome and physiology of a model Epsilonproteobacterium responsible for sulfide detoxification in marine oxygen depletion zones.</title>
        <authorList>
            <person name="Grote J."/>
            <person name="Schott T."/>
            <person name="Bruckner C.G."/>
            <person name="Glockner F.O."/>
            <person name="Jost G."/>
            <person name="Teeling H."/>
            <person name="Labrenz M."/>
            <person name="Jurgens K."/>
        </authorList>
    </citation>
    <scope>NUCLEOTIDE SEQUENCE [LARGE SCALE GENOMIC DNA]</scope>
    <source>
        <strain evidence="1 2">GD1</strain>
    </source>
</reference>
<proteinExistence type="predicted"/>
<organism evidence="1 2">
    <name type="scientific">Sulfurimonas gotlandica (strain DSM 19862 / JCM 16533 / GD1)</name>
    <dbReference type="NCBI Taxonomy" id="929558"/>
    <lineage>
        <taxon>Bacteria</taxon>
        <taxon>Pseudomonadati</taxon>
        <taxon>Campylobacterota</taxon>
        <taxon>Epsilonproteobacteria</taxon>
        <taxon>Campylobacterales</taxon>
        <taxon>Sulfurimonadaceae</taxon>
        <taxon>Sulfurimonas</taxon>
    </lineage>
</organism>
<accession>H1FYJ2</accession>
<name>H1FYJ2_SULGG</name>
<dbReference type="PANTHER" id="PTHR38731">
    <property type="entry name" value="LIPL45-RELATED LIPOPROTEIN-RELATED"/>
    <property type="match status" value="1"/>
</dbReference>
<comment type="caution">
    <text evidence="1">The sequence shown here is derived from an EMBL/GenBank/DDBJ whole genome shotgun (WGS) entry which is preliminary data.</text>
</comment>
<evidence type="ECO:0000313" key="1">
    <source>
        <dbReference type="EMBL" id="EHP29618.1"/>
    </source>
</evidence>